<evidence type="ECO:0000313" key="4">
    <source>
        <dbReference type="Proteomes" id="UP000220527"/>
    </source>
</evidence>
<dbReference type="OrthoDB" id="150880at2"/>
<dbReference type="EMBL" id="NQWI01000057">
    <property type="protein sequence ID" value="PDW02644.1"/>
    <property type="molecule type" value="Genomic_DNA"/>
</dbReference>
<keyword evidence="1" id="KW-0175">Coiled coil</keyword>
<dbReference type="AlphaFoldDB" id="A0A2A6RHN6"/>
<feature type="domain" description="CpXC" evidence="2">
    <location>
        <begin position="11"/>
        <end position="140"/>
    </location>
</feature>
<sequence>MPPVAPQPVQITCPACNTQFRTGIYTLLDVTVQPELKQAFLSGQINVAVCPNCQSASMLAAPMVYHDAAKQLCLIYFPQELTNQPEEQERFVGEATAFLMRGLPNDAPRGHLLAPRRFLTLPSLMDAILEADGISREMLERQRAHIDLISELAGMVSEPSHFTKVVQERRAEITPEFMATLNAFIEATPAEQGDTRSLLLQLSQRLMELFGAEMGAADEQEVAEALERLIDLADDELELAVAEVRGVIDYGFFQQWAAKIEEAEAAGDSDRVAMLTARRTRIVEIVEELDREAQAMFEAGSQLLEEILGTPDPLAAMHERAERIDEAFVMVLSANAAAAQRAENQEMMALFDQLGETAMNIIHERMTPEERFINELLLADTPQDATRMLRTNVAKLTPELVKRLNELADQEQQRANKPTAERLRQLARECGAMLF</sequence>
<evidence type="ECO:0000313" key="3">
    <source>
        <dbReference type="EMBL" id="PDW02644.1"/>
    </source>
</evidence>
<name>A0A2A6RHN6_9CHLR</name>
<dbReference type="Pfam" id="PF14353">
    <property type="entry name" value="CpXC"/>
    <property type="match status" value="1"/>
</dbReference>
<accession>A0A2A6RHN6</accession>
<evidence type="ECO:0000259" key="2">
    <source>
        <dbReference type="Pfam" id="PF14353"/>
    </source>
</evidence>
<evidence type="ECO:0000256" key="1">
    <source>
        <dbReference type="SAM" id="Coils"/>
    </source>
</evidence>
<feature type="coiled-coil region" evidence="1">
    <location>
        <begin position="216"/>
        <end position="243"/>
    </location>
</feature>
<dbReference type="InterPro" id="IPR025682">
    <property type="entry name" value="CpXC_dom"/>
</dbReference>
<dbReference type="RefSeq" id="WP_097644500.1">
    <property type="nucleotide sequence ID" value="NZ_NQWI01000057.1"/>
</dbReference>
<proteinExistence type="predicted"/>
<gene>
    <name evidence="3" type="ORF">CJ255_12815</name>
</gene>
<protein>
    <recommendedName>
        <fullName evidence="2">CpXC domain-containing protein</fullName>
    </recommendedName>
</protein>
<dbReference type="Proteomes" id="UP000220527">
    <property type="component" value="Unassembled WGS sequence"/>
</dbReference>
<organism evidence="3 4">
    <name type="scientific">Candidatus Viridilinea mediisalina</name>
    <dbReference type="NCBI Taxonomy" id="2024553"/>
    <lineage>
        <taxon>Bacteria</taxon>
        <taxon>Bacillati</taxon>
        <taxon>Chloroflexota</taxon>
        <taxon>Chloroflexia</taxon>
        <taxon>Chloroflexales</taxon>
        <taxon>Chloroflexineae</taxon>
        <taxon>Oscillochloridaceae</taxon>
        <taxon>Candidatus Viridilinea</taxon>
    </lineage>
</organism>
<keyword evidence="4" id="KW-1185">Reference proteome</keyword>
<comment type="caution">
    <text evidence="3">The sequence shown here is derived from an EMBL/GenBank/DDBJ whole genome shotgun (WGS) entry which is preliminary data.</text>
</comment>
<reference evidence="4" key="1">
    <citation type="submission" date="2017-08" db="EMBL/GenBank/DDBJ databases">
        <authorList>
            <person name="Grouzdev D.S."/>
            <person name="Gaisin V.A."/>
            <person name="Rysina M.S."/>
            <person name="Gorlenko V.M."/>
        </authorList>
    </citation>
    <scope>NUCLEOTIDE SEQUENCE [LARGE SCALE GENOMIC DNA]</scope>
    <source>
        <strain evidence="4">Kir15-3F</strain>
    </source>
</reference>